<evidence type="ECO:0000256" key="1">
    <source>
        <dbReference type="ARBA" id="ARBA00008894"/>
    </source>
</evidence>
<dbReference type="Pfam" id="PF23598">
    <property type="entry name" value="LRR_14"/>
    <property type="match status" value="1"/>
</dbReference>
<dbReference type="InterPro" id="IPR058922">
    <property type="entry name" value="WHD_DRP"/>
</dbReference>
<evidence type="ECO:0000256" key="3">
    <source>
        <dbReference type="ARBA" id="ARBA00022737"/>
    </source>
</evidence>
<dbReference type="InterPro" id="IPR032675">
    <property type="entry name" value="LRR_dom_sf"/>
</dbReference>
<dbReference type="Gene3D" id="1.20.5.4130">
    <property type="match status" value="1"/>
</dbReference>
<proteinExistence type="inferred from homology"/>
<dbReference type="GO" id="GO:0042742">
    <property type="term" value="P:defense response to bacterium"/>
    <property type="evidence" value="ECO:0007669"/>
    <property type="project" value="UniProtKB-ARBA"/>
</dbReference>
<dbReference type="Gene3D" id="1.10.10.10">
    <property type="entry name" value="Winged helix-like DNA-binding domain superfamily/Winged helix DNA-binding domain"/>
    <property type="match status" value="1"/>
</dbReference>
<dbReference type="Pfam" id="PF00931">
    <property type="entry name" value="NB-ARC"/>
    <property type="match status" value="1"/>
</dbReference>
<evidence type="ECO:0000313" key="12">
    <source>
        <dbReference type="Proteomes" id="UP000324705"/>
    </source>
</evidence>
<evidence type="ECO:0000256" key="2">
    <source>
        <dbReference type="ARBA" id="ARBA00022614"/>
    </source>
</evidence>
<dbReference type="SUPFAM" id="SSF52047">
    <property type="entry name" value="RNI-like"/>
    <property type="match status" value="1"/>
</dbReference>
<keyword evidence="12" id="KW-1185">Reference proteome</keyword>
<comment type="similarity">
    <text evidence="1">Belongs to the disease resistance NB-LRR family.</text>
</comment>
<dbReference type="Gene3D" id="3.40.50.300">
    <property type="entry name" value="P-loop containing nucleotide triphosphate hydrolases"/>
    <property type="match status" value="1"/>
</dbReference>
<sequence>MESIPTAASVGLLQFLLRSTIDSDIHRLSREMEMIEEFLRSVAEVPRYQVDPQVKIWAEKARELSYDVELVVDEFVRTLSSEGMMKKMGSLIKNGNTRHQIISSAIKRIKVRFQQVNKAGNLAKSAAIDRDKGAIKLDRLLAFRKRGQDLVGIDGEKVKEVMKLLSDRDNVSNKKLKTVCIVGFGGLGKTTLVKAVYAKIQMDFDCKAFVIAGQKANLKEVLTDIISQLTMNNRYNNTFTLDEQRLIKELQEILKDKRYLVVIDDIWNENLWGSIKSAFSDENNHGSRIITTTRIVGVSTACSSSSNDFICQMKPLSDDDSKSLLYDRIFGSVSGCTHEFEQASSDILKKCGGVPLAIIAMASVFAGDQWMKSNNEWHVLLKSNCSSLLENSSWKEMQSIVSLSYSHLPPHLKTCLLYLSIFPGGPPIERDRMVKKWIMEGLVISWHHSPEEVASQFLDDLVNNNVIQPLKYNSNSEVITYHIHPMMHDILKAISKAEKFAAVFDDKEISSVHRMNFRNLSIECPDSENLINLSSMAFDGGVRSLTVFGHANQFLLRHFKGARVLDLEGCLSIARADVEYICSMVLLKHLCLAKTDITELPPQVGNLQYLEGLDVGETQITQLPADIGKLQHLKTLDARKSRVKDLPDEIVQLTRLVHLLIGDSESCEGVKLPDGFGKMISLEQLGTIDLRKCSLSSLKELVELPHLKEIAVVLSDELEDTRMNDALLFSLEKSTKLRSLVVCSDFRLNALQSSTKYKYLICRKKLTVVRSSLKVPTVIAGHLFIGILDIRVCKLEEDDLKILRELPRLQNLIVRFAVLPTKMICISREGFAKVESFYVDCRMPRVIFEEGAMPKLEHLALKLYGGSASEEHMGIKHLLNLQKVTLHYAKWYATNKGVKETTDAVKAECKEHQNEITLCIAEEEKNGTCNTKTEIFQENRVASCSRMTETEEDTQEGGLHQSCSAIASCSGTNEIEEVAE</sequence>
<keyword evidence="3" id="KW-0677">Repeat</keyword>
<organism evidence="11 12">
    <name type="scientific">Triticum turgidum subsp. durum</name>
    <name type="common">Durum wheat</name>
    <name type="synonym">Triticum durum</name>
    <dbReference type="NCBI Taxonomy" id="4567"/>
    <lineage>
        <taxon>Eukaryota</taxon>
        <taxon>Viridiplantae</taxon>
        <taxon>Streptophyta</taxon>
        <taxon>Embryophyta</taxon>
        <taxon>Tracheophyta</taxon>
        <taxon>Spermatophyta</taxon>
        <taxon>Magnoliopsida</taxon>
        <taxon>Liliopsida</taxon>
        <taxon>Poales</taxon>
        <taxon>Poaceae</taxon>
        <taxon>BOP clade</taxon>
        <taxon>Pooideae</taxon>
        <taxon>Triticodae</taxon>
        <taxon>Triticeae</taxon>
        <taxon>Triticinae</taxon>
        <taxon>Triticum</taxon>
    </lineage>
</organism>
<keyword evidence="5" id="KW-0611">Plant defense</keyword>
<accession>A0A9R0R8B1</accession>
<evidence type="ECO:0000256" key="5">
    <source>
        <dbReference type="ARBA" id="ARBA00022821"/>
    </source>
</evidence>
<dbReference type="PANTHER" id="PTHR23155">
    <property type="entry name" value="DISEASE RESISTANCE PROTEIN RP"/>
    <property type="match status" value="1"/>
</dbReference>
<dbReference type="GO" id="GO:0002758">
    <property type="term" value="P:innate immune response-activating signaling pathway"/>
    <property type="evidence" value="ECO:0007669"/>
    <property type="project" value="UniProtKB-ARBA"/>
</dbReference>
<dbReference type="Gene3D" id="3.80.10.10">
    <property type="entry name" value="Ribonuclease Inhibitor"/>
    <property type="match status" value="1"/>
</dbReference>
<dbReference type="InterPro" id="IPR027417">
    <property type="entry name" value="P-loop_NTPase"/>
</dbReference>
<dbReference type="GO" id="GO:0009626">
    <property type="term" value="P:plant-type hypersensitive response"/>
    <property type="evidence" value="ECO:0007669"/>
    <property type="project" value="UniProtKB-ARBA"/>
</dbReference>
<dbReference type="Pfam" id="PF23559">
    <property type="entry name" value="WHD_DRP"/>
    <property type="match status" value="1"/>
</dbReference>
<dbReference type="GO" id="GO:0043531">
    <property type="term" value="F:ADP binding"/>
    <property type="evidence" value="ECO:0007669"/>
    <property type="project" value="InterPro"/>
</dbReference>
<evidence type="ECO:0000256" key="6">
    <source>
        <dbReference type="ARBA" id="ARBA00023054"/>
    </source>
</evidence>
<dbReference type="InterPro" id="IPR041118">
    <property type="entry name" value="Rx_N"/>
</dbReference>
<dbReference type="Gramene" id="TRITD3Av1G001850.2">
    <property type="protein sequence ID" value="TRITD3Av1G001850.2"/>
    <property type="gene ID" value="TRITD3Av1G001850"/>
</dbReference>
<keyword evidence="6" id="KW-0175">Coiled coil</keyword>
<dbReference type="Proteomes" id="UP000324705">
    <property type="component" value="Chromosome 3A"/>
</dbReference>
<gene>
    <name evidence="11" type="ORF">TRITD_3Av1G001850</name>
</gene>
<dbReference type="EMBL" id="LT934115">
    <property type="protein sequence ID" value="VAH55528.1"/>
    <property type="molecule type" value="Genomic_DNA"/>
</dbReference>
<feature type="domain" description="Disease resistance R13L4/SHOC-2-like LRR" evidence="10">
    <location>
        <begin position="617"/>
        <end position="917"/>
    </location>
</feature>
<dbReference type="PRINTS" id="PR00364">
    <property type="entry name" value="DISEASERSIST"/>
</dbReference>
<dbReference type="InterPro" id="IPR055414">
    <property type="entry name" value="LRR_R13L4/SHOC2-like"/>
</dbReference>
<evidence type="ECO:0000259" key="8">
    <source>
        <dbReference type="Pfam" id="PF18052"/>
    </source>
</evidence>
<reference evidence="11 12" key="1">
    <citation type="submission" date="2017-09" db="EMBL/GenBank/DDBJ databases">
        <authorList>
            <consortium name="International Durum Wheat Genome Sequencing Consortium (IDWGSC)"/>
            <person name="Milanesi L."/>
        </authorList>
    </citation>
    <scope>NUCLEOTIDE SEQUENCE [LARGE SCALE GENOMIC DNA]</scope>
    <source>
        <strain evidence="12">cv. Svevo</strain>
    </source>
</reference>
<keyword evidence="2" id="KW-0433">Leucine-rich repeat</keyword>
<evidence type="ECO:0000259" key="7">
    <source>
        <dbReference type="Pfam" id="PF00931"/>
    </source>
</evidence>
<dbReference type="FunFam" id="1.10.10.10:FF:000322">
    <property type="entry name" value="Probable disease resistance protein At1g63360"/>
    <property type="match status" value="1"/>
</dbReference>
<dbReference type="Pfam" id="PF18052">
    <property type="entry name" value="Rx_N"/>
    <property type="match status" value="1"/>
</dbReference>
<evidence type="ECO:0000313" key="11">
    <source>
        <dbReference type="EMBL" id="VAH55528.1"/>
    </source>
</evidence>
<dbReference type="InterPro" id="IPR036388">
    <property type="entry name" value="WH-like_DNA-bd_sf"/>
</dbReference>
<dbReference type="InterPro" id="IPR042197">
    <property type="entry name" value="Apaf_helical"/>
</dbReference>
<dbReference type="AlphaFoldDB" id="A0A9R0R8B1"/>
<feature type="domain" description="Disease resistance N-terminal" evidence="8">
    <location>
        <begin position="16"/>
        <end position="80"/>
    </location>
</feature>
<keyword evidence="4" id="KW-0547">Nucleotide-binding</keyword>
<dbReference type="OMA" id="IHPMMHD"/>
<dbReference type="InterPro" id="IPR002182">
    <property type="entry name" value="NB-ARC"/>
</dbReference>
<dbReference type="InterPro" id="IPR044974">
    <property type="entry name" value="Disease_R_plants"/>
</dbReference>
<feature type="domain" description="NB-ARC" evidence="7">
    <location>
        <begin position="158"/>
        <end position="327"/>
    </location>
</feature>
<protein>
    <submittedName>
        <fullName evidence="11">Uncharacterized protein</fullName>
    </submittedName>
</protein>
<evidence type="ECO:0000256" key="4">
    <source>
        <dbReference type="ARBA" id="ARBA00022741"/>
    </source>
</evidence>
<dbReference type="Gene3D" id="1.10.8.430">
    <property type="entry name" value="Helical domain of apoptotic protease-activating factors"/>
    <property type="match status" value="1"/>
</dbReference>
<feature type="domain" description="Disease resistance protein winged helix" evidence="9">
    <location>
        <begin position="421"/>
        <end position="490"/>
    </location>
</feature>
<dbReference type="SUPFAM" id="SSF52540">
    <property type="entry name" value="P-loop containing nucleoside triphosphate hydrolases"/>
    <property type="match status" value="1"/>
</dbReference>
<evidence type="ECO:0000259" key="9">
    <source>
        <dbReference type="Pfam" id="PF23559"/>
    </source>
</evidence>
<dbReference type="PANTHER" id="PTHR23155:SF1228">
    <property type="entry name" value="NB-ARC DOMAIN CONTAINING PROTEIN, EXPRESSED"/>
    <property type="match status" value="1"/>
</dbReference>
<evidence type="ECO:0000259" key="10">
    <source>
        <dbReference type="Pfam" id="PF23598"/>
    </source>
</evidence>
<name>A0A9R0R8B1_TRITD</name>